<dbReference type="EMBL" id="LOCL01000029">
    <property type="protein sequence ID" value="KUF18850.1"/>
    <property type="molecule type" value="Genomic_DNA"/>
</dbReference>
<dbReference type="Proteomes" id="UP000054804">
    <property type="component" value="Unassembled WGS sequence"/>
</dbReference>
<comment type="caution">
    <text evidence="1">The sequence shown here is derived from an EMBL/GenBank/DDBJ whole genome shotgun (WGS) entry which is preliminary data.</text>
</comment>
<protein>
    <submittedName>
        <fullName evidence="1">Uncharacterized protein</fullName>
    </submittedName>
</protein>
<sequence length="69" mass="7803">MSAWSEIVSHDDSAEWLALCSRAREEVQRETSRKNAAVQRNRNASFRSRFGRDISAPLVIALIDPEVTT</sequence>
<organism evidence="1 2">
    <name type="scientific">Streptomyces silvensis</name>
    <dbReference type="NCBI Taxonomy" id="1765722"/>
    <lineage>
        <taxon>Bacteria</taxon>
        <taxon>Bacillati</taxon>
        <taxon>Actinomycetota</taxon>
        <taxon>Actinomycetes</taxon>
        <taxon>Kitasatosporales</taxon>
        <taxon>Streptomycetaceae</taxon>
        <taxon>Streptomyces</taxon>
    </lineage>
</organism>
<accession>A0A0W7X8A2</accession>
<dbReference type="STRING" id="1765722.AT728_07395"/>
<name>A0A0W7X8A2_9ACTN</name>
<keyword evidence="2" id="KW-1185">Reference proteome</keyword>
<reference evidence="1 2" key="1">
    <citation type="submission" date="2015-12" db="EMBL/GenBank/DDBJ databases">
        <title>Draft genome sequence of Streptomyces silvensis ATCC 53525, a producer of novel hormone antagonists.</title>
        <authorList>
            <person name="Johnston C.W."/>
            <person name="Li Y."/>
            <person name="Magarvey N.A."/>
        </authorList>
    </citation>
    <scope>NUCLEOTIDE SEQUENCE [LARGE SCALE GENOMIC DNA]</scope>
    <source>
        <strain evidence="1 2">ATCC 53525</strain>
    </source>
</reference>
<evidence type="ECO:0000313" key="2">
    <source>
        <dbReference type="Proteomes" id="UP000054804"/>
    </source>
</evidence>
<dbReference type="AlphaFoldDB" id="A0A0W7X8A2"/>
<evidence type="ECO:0000313" key="1">
    <source>
        <dbReference type="EMBL" id="KUF18850.1"/>
    </source>
</evidence>
<proteinExistence type="predicted"/>
<gene>
    <name evidence="1" type="ORF">AT728_07395</name>
</gene>